<evidence type="ECO:0000256" key="16">
    <source>
        <dbReference type="ARBA" id="ARBA00081485"/>
    </source>
</evidence>
<dbReference type="Proteomes" id="UP000594262">
    <property type="component" value="Unplaced"/>
</dbReference>
<evidence type="ECO:0000256" key="17">
    <source>
        <dbReference type="SAM" id="MobiDB-lite"/>
    </source>
</evidence>
<proteinExistence type="inferred from homology"/>
<dbReference type="InterPro" id="IPR026971">
    <property type="entry name" value="CND1/NCAPD3"/>
</dbReference>
<keyword evidence="12" id="KW-0539">Nucleus</keyword>
<evidence type="ECO:0000313" key="20">
    <source>
        <dbReference type="Proteomes" id="UP000594262"/>
    </source>
</evidence>
<dbReference type="GO" id="GO:0005737">
    <property type="term" value="C:cytoplasm"/>
    <property type="evidence" value="ECO:0007669"/>
    <property type="project" value="UniProtKB-SubCell"/>
</dbReference>
<feature type="domain" description="Condensin complex subunit 1 C-terminal" evidence="18">
    <location>
        <begin position="255"/>
        <end position="416"/>
    </location>
</feature>
<dbReference type="Pfam" id="PF12717">
    <property type="entry name" value="Cnd1"/>
    <property type="match status" value="1"/>
</dbReference>
<evidence type="ECO:0000256" key="6">
    <source>
        <dbReference type="ARBA" id="ARBA00022454"/>
    </source>
</evidence>
<comment type="subcellular location">
    <subcellularLocation>
        <location evidence="2">Chromosome</location>
    </subcellularLocation>
    <subcellularLocation>
        <location evidence="3">Cytoplasm</location>
    </subcellularLocation>
    <subcellularLocation>
        <location evidence="1">Nucleus</location>
    </subcellularLocation>
</comment>
<evidence type="ECO:0000256" key="14">
    <source>
        <dbReference type="ARBA" id="ARBA00075131"/>
    </source>
</evidence>
<dbReference type="GO" id="GO:0007076">
    <property type="term" value="P:mitotic chromosome condensation"/>
    <property type="evidence" value="ECO:0007669"/>
    <property type="project" value="InterPro"/>
</dbReference>
<keyword evidence="13" id="KW-0131">Cell cycle</keyword>
<dbReference type="InterPro" id="IPR032682">
    <property type="entry name" value="Cnd1_C"/>
</dbReference>
<dbReference type="PANTHER" id="PTHR14222:SF2">
    <property type="entry name" value="CONDENSIN COMPLEX SUBUNIT 1"/>
    <property type="match status" value="1"/>
</dbReference>
<dbReference type="SUPFAM" id="SSF48371">
    <property type="entry name" value="ARM repeat"/>
    <property type="match status" value="1"/>
</dbReference>
<comment type="similarity">
    <text evidence="4">Belongs to the CND1 (condensin subunit 1) family.</text>
</comment>
<feature type="compositionally biased region" description="Basic residues" evidence="17">
    <location>
        <begin position="506"/>
        <end position="518"/>
    </location>
</feature>
<evidence type="ECO:0000256" key="7">
    <source>
        <dbReference type="ARBA" id="ARBA00022490"/>
    </source>
</evidence>
<protein>
    <recommendedName>
        <fullName evidence="5">Condensin complex subunit 1</fullName>
    </recommendedName>
    <alternativeName>
        <fullName evidence="16">Chromosome condensation-related SMC-associated protein 1</fullName>
    </alternativeName>
    <alternativeName>
        <fullName evidence="15">Chromosome-associated protein D2</fullName>
    </alternativeName>
    <alternativeName>
        <fullName evidence="14">Non-SMC condensin I complex subunit D2</fullName>
    </alternativeName>
</protein>
<keyword evidence="9" id="KW-0132">Cell division</keyword>
<dbReference type="GO" id="GO:0000796">
    <property type="term" value="C:condensin complex"/>
    <property type="evidence" value="ECO:0007669"/>
    <property type="project" value="TreeGrafter"/>
</dbReference>
<dbReference type="InterPro" id="IPR016024">
    <property type="entry name" value="ARM-type_fold"/>
</dbReference>
<evidence type="ECO:0000256" key="15">
    <source>
        <dbReference type="ARBA" id="ARBA00080470"/>
    </source>
</evidence>
<evidence type="ECO:0000256" key="11">
    <source>
        <dbReference type="ARBA" id="ARBA00023067"/>
    </source>
</evidence>
<feature type="region of interest" description="Disordered" evidence="17">
    <location>
        <begin position="127"/>
        <end position="168"/>
    </location>
</feature>
<accession>A0A7M5UEK7</accession>
<evidence type="ECO:0000256" key="5">
    <source>
        <dbReference type="ARBA" id="ARBA00016064"/>
    </source>
</evidence>
<evidence type="ECO:0000256" key="10">
    <source>
        <dbReference type="ARBA" id="ARBA00022776"/>
    </source>
</evidence>
<dbReference type="OrthoDB" id="5988470at2759"/>
<keyword evidence="11" id="KW-0226">DNA condensation</keyword>
<dbReference type="InterPro" id="IPR011989">
    <property type="entry name" value="ARM-like"/>
</dbReference>
<organism evidence="19 20">
    <name type="scientific">Clytia hemisphaerica</name>
    <dbReference type="NCBI Taxonomy" id="252671"/>
    <lineage>
        <taxon>Eukaryota</taxon>
        <taxon>Metazoa</taxon>
        <taxon>Cnidaria</taxon>
        <taxon>Hydrozoa</taxon>
        <taxon>Hydroidolina</taxon>
        <taxon>Leptothecata</taxon>
        <taxon>Obeliida</taxon>
        <taxon>Clytiidae</taxon>
        <taxon>Clytia</taxon>
    </lineage>
</organism>
<dbReference type="GO" id="GO:0051301">
    <property type="term" value="P:cell division"/>
    <property type="evidence" value="ECO:0007669"/>
    <property type="project" value="UniProtKB-KW"/>
</dbReference>
<keyword evidence="10" id="KW-0498">Mitosis</keyword>
<feature type="compositionally biased region" description="Low complexity" evidence="17">
    <location>
        <begin position="74"/>
        <end position="85"/>
    </location>
</feature>
<evidence type="ECO:0000256" key="12">
    <source>
        <dbReference type="ARBA" id="ARBA00023242"/>
    </source>
</evidence>
<dbReference type="GO" id="GO:0005634">
    <property type="term" value="C:nucleus"/>
    <property type="evidence" value="ECO:0007669"/>
    <property type="project" value="UniProtKB-SubCell"/>
</dbReference>
<keyword evidence="7" id="KW-0963">Cytoplasm</keyword>
<keyword evidence="20" id="KW-1185">Reference proteome</keyword>
<feature type="compositionally biased region" description="Basic residues" evidence="17">
    <location>
        <begin position="134"/>
        <end position="149"/>
    </location>
</feature>
<name>A0A7M5UEK7_9CNID</name>
<dbReference type="FunFam" id="1.25.10.10:FF:000695">
    <property type="entry name" value="Condensin complex subunit 1"/>
    <property type="match status" value="1"/>
</dbReference>
<dbReference type="GO" id="GO:0042393">
    <property type="term" value="F:histone binding"/>
    <property type="evidence" value="ECO:0007669"/>
    <property type="project" value="TreeGrafter"/>
</dbReference>
<feature type="compositionally biased region" description="Basic residues" evidence="17">
    <location>
        <begin position="540"/>
        <end position="552"/>
    </location>
</feature>
<feature type="compositionally biased region" description="Basic residues" evidence="17">
    <location>
        <begin position="574"/>
        <end position="586"/>
    </location>
</feature>
<dbReference type="Gene3D" id="1.25.10.10">
    <property type="entry name" value="Leucine-rich Repeat Variant"/>
    <property type="match status" value="1"/>
</dbReference>
<feature type="compositionally biased region" description="Acidic residues" evidence="17">
    <location>
        <begin position="523"/>
        <end position="534"/>
    </location>
</feature>
<sequence length="601" mass="68166">MQLESMILEGLAQLNDMTWVPFSEDAISVIYQLAEQPDVITGRLLKALVQTLFGGPPTNDQPLQQDEDDVFPKQSSQAPPSSSQQNNKTHPRVVARVLSIAGYIALMHLYHLDVSILSELKRRHNIQEEEKERKGKKNGKTPGGSRRKSGARDSSIHKDSGLDDEMGVGGAAAEDAEAEYIRKICEREIVTGDNLLSVFAPVAVMICKNPSAYKNTELRSSAALALSRFMMVSSEFCDQHLQLVFTILEKSEFAIVRSNMMITLGDLCFRFPNLIEPWTPNLYARLRDESVEVRKTAVTILTHLILNDMLKVKGLISEMAICLEDKEDKIASSAKSLFAELARKGNALYNIAPDIISRLSDPDTGVDESVFRIIMKYILQFIQKDKQAESLVEKLCHRFRATRTDRQWRDLSFCLSLLPYTEKTLKKLMENIRCYHDKLSDDDVYSCFTTIISKSKKFSKQEFKTLVEEFESTIEGYHNKGVEENADFDKAAKVLSQAATQENTTKNRKKSTRTARKPKPWEVDDSEEDVETNDNEPPKHPSRKSTRNVTKKTTKDKSDDDFSDKENRKALPGGKRKTTEKKRKTVRLNPVFSSDEEDLFT</sequence>
<keyword evidence="8" id="KW-0597">Phosphoprotein</keyword>
<evidence type="ECO:0000256" key="1">
    <source>
        <dbReference type="ARBA" id="ARBA00004123"/>
    </source>
</evidence>
<evidence type="ECO:0000313" key="19">
    <source>
        <dbReference type="EnsemblMetazoa" id="CLYHEMP000133.4"/>
    </source>
</evidence>
<feature type="region of interest" description="Disordered" evidence="17">
    <location>
        <begin position="497"/>
        <end position="601"/>
    </location>
</feature>
<feature type="compositionally biased region" description="Basic and acidic residues" evidence="17">
    <location>
        <begin position="553"/>
        <end position="569"/>
    </location>
</feature>
<dbReference type="PANTHER" id="PTHR14222">
    <property type="entry name" value="CONDENSIN"/>
    <property type="match status" value="1"/>
</dbReference>
<dbReference type="EnsemblMetazoa" id="CLYHEMT000133.2">
    <property type="protein sequence ID" value="CLYHEMP000133.2"/>
    <property type="gene ID" value="CLYHEMG000133"/>
</dbReference>
<feature type="region of interest" description="Disordered" evidence="17">
    <location>
        <begin position="56"/>
        <end position="90"/>
    </location>
</feature>
<evidence type="ECO:0000256" key="2">
    <source>
        <dbReference type="ARBA" id="ARBA00004286"/>
    </source>
</evidence>
<dbReference type="EnsemblMetazoa" id="CLYHEMT000133.4">
    <property type="protein sequence ID" value="CLYHEMP000133.4"/>
    <property type="gene ID" value="CLYHEMG000133"/>
</dbReference>
<reference evidence="19" key="1">
    <citation type="submission" date="2021-01" db="UniProtKB">
        <authorList>
            <consortium name="EnsemblMetazoa"/>
        </authorList>
    </citation>
    <scope>IDENTIFICATION</scope>
</reference>
<keyword evidence="6" id="KW-0158">Chromosome</keyword>
<evidence type="ECO:0000256" key="3">
    <source>
        <dbReference type="ARBA" id="ARBA00004496"/>
    </source>
</evidence>
<feature type="compositionally biased region" description="Basic and acidic residues" evidence="17">
    <location>
        <begin position="150"/>
        <end position="161"/>
    </location>
</feature>
<dbReference type="GO" id="GO:0010032">
    <property type="term" value="P:meiotic chromosome condensation"/>
    <property type="evidence" value="ECO:0007669"/>
    <property type="project" value="TreeGrafter"/>
</dbReference>
<evidence type="ECO:0000256" key="4">
    <source>
        <dbReference type="ARBA" id="ARBA00009606"/>
    </source>
</evidence>
<evidence type="ECO:0000259" key="18">
    <source>
        <dbReference type="Pfam" id="PF12717"/>
    </source>
</evidence>
<evidence type="ECO:0000256" key="9">
    <source>
        <dbReference type="ARBA" id="ARBA00022618"/>
    </source>
</evidence>
<evidence type="ECO:0000256" key="13">
    <source>
        <dbReference type="ARBA" id="ARBA00023306"/>
    </source>
</evidence>
<evidence type="ECO:0000256" key="8">
    <source>
        <dbReference type="ARBA" id="ARBA00022553"/>
    </source>
</evidence>
<dbReference type="AlphaFoldDB" id="A0A7M5UEK7"/>
<dbReference type="GO" id="GO:0000779">
    <property type="term" value="C:condensed chromosome, centromeric region"/>
    <property type="evidence" value="ECO:0007669"/>
    <property type="project" value="TreeGrafter"/>
</dbReference>